<dbReference type="OrthoDB" id="9814461at2"/>
<dbReference type="InterPro" id="IPR043428">
    <property type="entry name" value="LivM-like"/>
</dbReference>
<dbReference type="Proteomes" id="UP000294958">
    <property type="component" value="Unassembled WGS sequence"/>
</dbReference>
<gene>
    <name evidence="7" type="ORF">BG36_05520</name>
    <name evidence="8" type="ORF">DES43_10756</name>
</gene>
<dbReference type="Proteomes" id="UP000019849">
    <property type="component" value="Unassembled WGS sequence"/>
</dbReference>
<dbReference type="eggNOG" id="COG4177">
    <property type="taxonomic scope" value="Bacteria"/>
</dbReference>
<keyword evidence="4 6" id="KW-1133">Transmembrane helix</keyword>
<evidence type="ECO:0000256" key="2">
    <source>
        <dbReference type="ARBA" id="ARBA00022475"/>
    </source>
</evidence>
<dbReference type="HOGENOM" id="CLU_031365_1_0_5"/>
<feature type="transmembrane region" description="Helical" evidence="6">
    <location>
        <begin position="184"/>
        <end position="201"/>
    </location>
</feature>
<dbReference type="Pfam" id="PF02653">
    <property type="entry name" value="BPD_transp_2"/>
    <property type="match status" value="1"/>
</dbReference>
<keyword evidence="2" id="KW-1003">Cell membrane</keyword>
<comment type="caution">
    <text evidence="7">The sequence shown here is derived from an EMBL/GenBank/DDBJ whole genome shotgun (WGS) entry which is preliminary data.</text>
</comment>
<dbReference type="GO" id="GO:0005886">
    <property type="term" value="C:plasma membrane"/>
    <property type="evidence" value="ECO:0007669"/>
    <property type="project" value="UniProtKB-SubCell"/>
</dbReference>
<feature type="transmembrane region" description="Helical" evidence="6">
    <location>
        <begin position="84"/>
        <end position="102"/>
    </location>
</feature>
<evidence type="ECO:0000256" key="6">
    <source>
        <dbReference type="SAM" id="Phobius"/>
    </source>
</evidence>
<reference evidence="8 10" key="2">
    <citation type="submission" date="2019-03" db="EMBL/GenBank/DDBJ databases">
        <title>Genomic Encyclopedia of Type Strains, Phase IV (KMG-IV): sequencing the most valuable type-strain genomes for metagenomic binning, comparative biology and taxonomic classification.</title>
        <authorList>
            <person name="Goeker M."/>
        </authorList>
    </citation>
    <scope>NUCLEOTIDE SEQUENCE [LARGE SCALE GENOMIC DNA]</scope>
    <source>
        <strain evidence="8 10">DSM 11603</strain>
    </source>
</reference>
<dbReference type="RefSeq" id="WP_051520580.1">
    <property type="nucleotide sequence ID" value="NZ_KK073888.1"/>
</dbReference>
<dbReference type="PANTHER" id="PTHR30482:SF10">
    <property type="entry name" value="HIGH-AFFINITY BRANCHED-CHAIN AMINO ACID TRANSPORT PROTEIN BRAE"/>
    <property type="match status" value="1"/>
</dbReference>
<dbReference type="CDD" id="cd06581">
    <property type="entry name" value="TM_PBP1_LivM_like"/>
    <property type="match status" value="1"/>
</dbReference>
<comment type="subcellular location">
    <subcellularLocation>
        <location evidence="1">Cell membrane</location>
        <topology evidence="1">Multi-pass membrane protein</topology>
    </subcellularLocation>
</comment>
<name>A0A011TRR6_9HYPH</name>
<feature type="transmembrane region" description="Helical" evidence="6">
    <location>
        <begin position="128"/>
        <end position="150"/>
    </location>
</feature>
<evidence type="ECO:0000313" key="8">
    <source>
        <dbReference type="EMBL" id="TDR35888.1"/>
    </source>
</evidence>
<feature type="transmembrane region" description="Helical" evidence="6">
    <location>
        <begin position="265"/>
        <end position="282"/>
    </location>
</feature>
<sequence length="304" mass="32287">MTDIVLYFATMIGIYTIAAIGLNFQYGIAGLINFGVVGFFAIGAYTSGLLTLAGAPVWAGLLAGSLVAGMVSALIALPTQRLNVHYWAITTVGLAEVIRLILLNEDWLTRGSFGLVGIPRPLDAIVPAGYQTAAFCALVWALAVICYLALRLLVSSPFGRVLKAVREENDLALSLGKPVFSIKVRALAIGGLLIGLAGALYAHYLTFISPADFLPTVTIIMWAMVMIGGRGNLAASVVGVAVVTVFLNSTRFLKDVIALDPQMIASLRMVVIGLLIMAIVVYRPDGLFPERKKEFADGDTPAGR</sequence>
<keyword evidence="3 6" id="KW-0812">Transmembrane</keyword>
<evidence type="ECO:0000256" key="4">
    <source>
        <dbReference type="ARBA" id="ARBA00022989"/>
    </source>
</evidence>
<feature type="transmembrane region" description="Helical" evidence="6">
    <location>
        <begin position="6"/>
        <end position="24"/>
    </location>
</feature>
<dbReference type="EMBL" id="JENY01000015">
    <property type="protein sequence ID" value="EXL06802.1"/>
    <property type="molecule type" value="Genomic_DNA"/>
</dbReference>
<accession>A0A011TRR6</accession>
<reference evidence="7 9" key="1">
    <citation type="submission" date="2014-02" db="EMBL/GenBank/DDBJ databases">
        <title>Aquamicrobium defluvii Genome sequencing.</title>
        <authorList>
            <person name="Wang X."/>
        </authorList>
    </citation>
    <scope>NUCLEOTIDE SEQUENCE [LARGE SCALE GENOMIC DNA]</scope>
    <source>
        <strain evidence="7 9">W13Z1</strain>
    </source>
</reference>
<evidence type="ECO:0000313" key="10">
    <source>
        <dbReference type="Proteomes" id="UP000294958"/>
    </source>
</evidence>
<evidence type="ECO:0000313" key="7">
    <source>
        <dbReference type="EMBL" id="EXL06802.1"/>
    </source>
</evidence>
<protein>
    <submittedName>
        <fullName evidence="7">ABC transporter permease</fullName>
    </submittedName>
    <submittedName>
        <fullName evidence="8">Amino acid/amide ABC transporter membrane protein 2 (HAAT family)</fullName>
    </submittedName>
</protein>
<evidence type="ECO:0000256" key="3">
    <source>
        <dbReference type="ARBA" id="ARBA00022692"/>
    </source>
</evidence>
<keyword evidence="10" id="KW-1185">Reference proteome</keyword>
<dbReference type="InterPro" id="IPR001851">
    <property type="entry name" value="ABC_transp_permease"/>
</dbReference>
<evidence type="ECO:0000256" key="5">
    <source>
        <dbReference type="ARBA" id="ARBA00023136"/>
    </source>
</evidence>
<feature type="transmembrane region" description="Helical" evidence="6">
    <location>
        <begin position="31"/>
        <end position="51"/>
    </location>
</feature>
<evidence type="ECO:0000313" key="9">
    <source>
        <dbReference type="Proteomes" id="UP000019849"/>
    </source>
</evidence>
<keyword evidence="5 6" id="KW-0472">Membrane</keyword>
<proteinExistence type="predicted"/>
<dbReference type="EMBL" id="SNZF01000007">
    <property type="protein sequence ID" value="TDR35888.1"/>
    <property type="molecule type" value="Genomic_DNA"/>
</dbReference>
<feature type="transmembrane region" description="Helical" evidence="6">
    <location>
        <begin position="57"/>
        <end position="77"/>
    </location>
</feature>
<dbReference type="PANTHER" id="PTHR30482">
    <property type="entry name" value="HIGH-AFFINITY BRANCHED-CHAIN AMINO ACID TRANSPORT SYSTEM PERMEASE"/>
    <property type="match status" value="1"/>
</dbReference>
<dbReference type="STRING" id="69279.BG36_05520"/>
<dbReference type="AlphaFoldDB" id="A0A011TRR6"/>
<organism evidence="7 9">
    <name type="scientific">Aquamicrobium defluvii</name>
    <dbReference type="NCBI Taxonomy" id="69279"/>
    <lineage>
        <taxon>Bacteria</taxon>
        <taxon>Pseudomonadati</taxon>
        <taxon>Pseudomonadota</taxon>
        <taxon>Alphaproteobacteria</taxon>
        <taxon>Hyphomicrobiales</taxon>
        <taxon>Phyllobacteriaceae</taxon>
        <taxon>Aquamicrobium</taxon>
    </lineage>
</organism>
<dbReference type="PATRIC" id="fig|69279.3.peg.2489"/>
<evidence type="ECO:0000256" key="1">
    <source>
        <dbReference type="ARBA" id="ARBA00004651"/>
    </source>
</evidence>
<dbReference type="GO" id="GO:0015658">
    <property type="term" value="F:branched-chain amino acid transmembrane transporter activity"/>
    <property type="evidence" value="ECO:0007669"/>
    <property type="project" value="InterPro"/>
</dbReference>